<proteinExistence type="predicted"/>
<accession>A0A0D9XQT0</accession>
<organism evidence="1 2">
    <name type="scientific">Leersia perrieri</name>
    <dbReference type="NCBI Taxonomy" id="77586"/>
    <lineage>
        <taxon>Eukaryota</taxon>
        <taxon>Viridiplantae</taxon>
        <taxon>Streptophyta</taxon>
        <taxon>Embryophyta</taxon>
        <taxon>Tracheophyta</taxon>
        <taxon>Spermatophyta</taxon>
        <taxon>Magnoliopsida</taxon>
        <taxon>Liliopsida</taxon>
        <taxon>Poales</taxon>
        <taxon>Poaceae</taxon>
        <taxon>BOP clade</taxon>
        <taxon>Oryzoideae</taxon>
        <taxon>Oryzeae</taxon>
        <taxon>Oryzinae</taxon>
        <taxon>Leersia</taxon>
    </lineage>
</organism>
<dbReference type="AlphaFoldDB" id="A0A0D9XQT0"/>
<dbReference type="Gramene" id="LPERR11G07310.1">
    <property type="protein sequence ID" value="LPERR11G07310.1"/>
    <property type="gene ID" value="LPERR11G07310"/>
</dbReference>
<dbReference type="EnsemblPlants" id="LPERR11G07310.1">
    <property type="protein sequence ID" value="LPERR11G07310.1"/>
    <property type="gene ID" value="LPERR11G07310"/>
</dbReference>
<reference evidence="1" key="3">
    <citation type="submission" date="2015-04" db="UniProtKB">
        <authorList>
            <consortium name="EnsemblPlants"/>
        </authorList>
    </citation>
    <scope>IDENTIFICATION</scope>
</reference>
<protein>
    <recommendedName>
        <fullName evidence="3">Rx N-terminal domain-containing protein</fullName>
    </recommendedName>
</protein>
<sequence>MRAAHAVELNPQGDSALHGADLNWASLGEQYNGGGSGFGRLRRWCMSWIVMPIVSRIINNTITYLGKDMVHELDDLERTVMPQLRFVTEAAERSPCQMKLQEAFYDAEDLLDMLEYKLLRRKATNNSSTWLLIPL</sequence>
<dbReference type="STRING" id="77586.A0A0D9XQT0"/>
<evidence type="ECO:0000313" key="1">
    <source>
        <dbReference type="EnsemblPlants" id="LPERR11G07310.1"/>
    </source>
</evidence>
<reference evidence="1 2" key="1">
    <citation type="submission" date="2012-08" db="EMBL/GenBank/DDBJ databases">
        <title>Oryza genome evolution.</title>
        <authorList>
            <person name="Wing R.A."/>
        </authorList>
    </citation>
    <scope>NUCLEOTIDE SEQUENCE</scope>
</reference>
<dbReference type="HOGENOM" id="CLU_1888737_0_0_1"/>
<keyword evidence="2" id="KW-1185">Reference proteome</keyword>
<evidence type="ECO:0000313" key="2">
    <source>
        <dbReference type="Proteomes" id="UP000032180"/>
    </source>
</evidence>
<dbReference type="Proteomes" id="UP000032180">
    <property type="component" value="Chromosome 11"/>
</dbReference>
<reference evidence="2" key="2">
    <citation type="submission" date="2013-12" db="EMBL/GenBank/DDBJ databases">
        <authorList>
            <person name="Yu Y."/>
            <person name="Lee S."/>
            <person name="de Baynast K."/>
            <person name="Wissotski M."/>
            <person name="Liu L."/>
            <person name="Talag J."/>
            <person name="Goicoechea J."/>
            <person name="Angelova A."/>
            <person name="Jetty R."/>
            <person name="Kudrna D."/>
            <person name="Golser W."/>
            <person name="Rivera L."/>
            <person name="Zhang J."/>
            <person name="Wing R."/>
        </authorList>
    </citation>
    <scope>NUCLEOTIDE SEQUENCE</scope>
</reference>
<name>A0A0D9XQT0_9ORYZ</name>
<evidence type="ECO:0008006" key="3">
    <source>
        <dbReference type="Google" id="ProtNLM"/>
    </source>
</evidence>